<organism evidence="1 2">
    <name type="scientific">Boseongicola aestuarii</name>
    <dbReference type="NCBI Taxonomy" id="1470561"/>
    <lineage>
        <taxon>Bacteria</taxon>
        <taxon>Pseudomonadati</taxon>
        <taxon>Pseudomonadota</taxon>
        <taxon>Alphaproteobacteria</taxon>
        <taxon>Rhodobacterales</taxon>
        <taxon>Paracoccaceae</taxon>
        <taxon>Boseongicola</taxon>
    </lineage>
</organism>
<reference evidence="1 2" key="1">
    <citation type="submission" date="2017-05" db="EMBL/GenBank/DDBJ databases">
        <authorList>
            <person name="Song R."/>
            <person name="Chenine A.L."/>
            <person name="Ruprecht R.M."/>
        </authorList>
    </citation>
    <scope>NUCLEOTIDE SEQUENCE [LARGE SCALE GENOMIC DNA]</scope>
    <source>
        <strain evidence="1 2">CECT 8489</strain>
    </source>
</reference>
<evidence type="ECO:0008006" key="3">
    <source>
        <dbReference type="Google" id="ProtNLM"/>
    </source>
</evidence>
<dbReference type="AlphaFoldDB" id="A0A238J392"/>
<dbReference type="InterPro" id="IPR037107">
    <property type="entry name" value="Put_OMP_sf"/>
</dbReference>
<evidence type="ECO:0000313" key="1">
    <source>
        <dbReference type="EMBL" id="SMX24635.1"/>
    </source>
</evidence>
<protein>
    <recommendedName>
        <fullName evidence="3">Lipid A deacylase LpxR family protein</fullName>
    </recommendedName>
</protein>
<dbReference type="OrthoDB" id="7721289at2"/>
<dbReference type="RefSeq" id="WP_093974686.1">
    <property type="nucleotide sequence ID" value="NZ_FXXQ01000009.1"/>
</dbReference>
<dbReference type="InterPro" id="IPR018707">
    <property type="entry name" value="LpxR"/>
</dbReference>
<dbReference type="EMBL" id="FXXQ01000009">
    <property type="protein sequence ID" value="SMX24635.1"/>
    <property type="molecule type" value="Genomic_DNA"/>
</dbReference>
<name>A0A238J392_9RHOB</name>
<dbReference type="Pfam" id="PF09982">
    <property type="entry name" value="LpxR"/>
    <property type="match status" value="1"/>
</dbReference>
<sequence>MRFWQIGGVALLGLGLGLSAADARERLGWSLAISNDSIGEFLDRWQSSSVQFGTFYGPEWSGVAPERFGEMLEFRFRTDILTPASLDAPDPDDRRHAGVLAFGVHTYATPGALEVQGGVDLVVVGPQTGLLGLQRESHKVLGFTVPELEDFQIEDTARLDFSGEVARVWDFGAARVRPFVAAQVGSEDFVRAGFDVTFGALGRGDQMVRSVTTGHRVPVGLGTDDGFSFVFGADVARVVDSIYLPENLGYELTPLRKRVRAGVHFGADPWDVFYGIAWLGEEFEAQPEGQLVGTFQIAWPF</sequence>
<evidence type="ECO:0000313" key="2">
    <source>
        <dbReference type="Proteomes" id="UP000201838"/>
    </source>
</evidence>
<keyword evidence="2" id="KW-1185">Reference proteome</keyword>
<accession>A0A238J392</accession>
<dbReference type="Proteomes" id="UP000201838">
    <property type="component" value="Unassembled WGS sequence"/>
</dbReference>
<gene>
    <name evidence="1" type="ORF">BOA8489_02761</name>
</gene>
<proteinExistence type="predicted"/>
<dbReference type="Gene3D" id="2.40.128.140">
    <property type="entry name" value="Outer membrane protein"/>
    <property type="match status" value="1"/>
</dbReference>